<comment type="similarity">
    <text evidence="1">Belongs to the peptidase C40 family.</text>
</comment>
<dbReference type="HOGENOM" id="CLU_034085_1_1_11"/>
<evidence type="ECO:0000259" key="7">
    <source>
        <dbReference type="PROSITE" id="PS51935"/>
    </source>
</evidence>
<dbReference type="PROSITE" id="PS51935">
    <property type="entry name" value="NLPC_P60"/>
    <property type="match status" value="1"/>
</dbReference>
<dbReference type="SUPFAM" id="SSF54001">
    <property type="entry name" value="Cysteine proteinases"/>
    <property type="match status" value="1"/>
</dbReference>
<evidence type="ECO:0000256" key="3">
    <source>
        <dbReference type="ARBA" id="ARBA00022801"/>
    </source>
</evidence>
<evidence type="ECO:0000256" key="1">
    <source>
        <dbReference type="ARBA" id="ARBA00007074"/>
    </source>
</evidence>
<gene>
    <name evidence="8" type="ORF">UL81_07935</name>
</gene>
<dbReference type="GO" id="GO:0008234">
    <property type="term" value="F:cysteine-type peptidase activity"/>
    <property type="evidence" value="ECO:0007669"/>
    <property type="project" value="UniProtKB-KW"/>
</dbReference>
<feature type="coiled-coil region" evidence="5">
    <location>
        <begin position="173"/>
        <end position="214"/>
    </location>
</feature>
<evidence type="ECO:0000313" key="8">
    <source>
        <dbReference type="EMBL" id="AKE39541.1"/>
    </source>
</evidence>
<dbReference type="Pfam" id="PF00877">
    <property type="entry name" value="NLPC_P60"/>
    <property type="match status" value="1"/>
</dbReference>
<feature type="chain" id="PRO_5002510393" evidence="6">
    <location>
        <begin position="39"/>
        <end position="356"/>
    </location>
</feature>
<dbReference type="Gene3D" id="3.90.1720.10">
    <property type="entry name" value="endopeptidase domain like (from Nostoc punctiforme)"/>
    <property type="match status" value="1"/>
</dbReference>
<dbReference type="GO" id="GO:0006508">
    <property type="term" value="P:proteolysis"/>
    <property type="evidence" value="ECO:0007669"/>
    <property type="project" value="UniProtKB-KW"/>
</dbReference>
<accession>A0A0F6TB23</accession>
<sequence>MLKSSSRVAVLARRQTIAVASAAVIAITGCTVATNAFAQDAVQEQPADDVQALIDEVSEVAQRVSAKNEEVKEAENRLAEAEAELGDFNAKAEAAQREADDAAVAVAGQQQRVNEIAQSRYRGDNTNPVLAALAAEDPATAVERLGYLGALSRNAQENLSTMADNAAAARDKHDRAGEAVTTAEDKARALNEQREQLVAEKEALEQQQAEIEARVDALNPEQRAAWEGQFGGIEDIDFSKLGEGSSAVAEAALTRIGAPYGWGATGPDAFDCSGLMVWAYQQQGKSIPRTSQAQISGGTSVPIDQLQPGDIVGYYPGVTHVGMYIGNGQIVHASTYGVPVQVVPVDSMPIQGASRY</sequence>
<evidence type="ECO:0000256" key="2">
    <source>
        <dbReference type="ARBA" id="ARBA00022670"/>
    </source>
</evidence>
<dbReference type="AlphaFoldDB" id="A0A0F6TB23"/>
<dbReference type="KEGG" id="ccj:UL81_07935"/>
<dbReference type="Gene3D" id="6.10.250.3150">
    <property type="match status" value="1"/>
</dbReference>
<evidence type="ECO:0000313" key="9">
    <source>
        <dbReference type="Proteomes" id="UP000033566"/>
    </source>
</evidence>
<dbReference type="PROSITE" id="PS51257">
    <property type="entry name" value="PROKAR_LIPOPROTEIN"/>
    <property type="match status" value="1"/>
</dbReference>
<keyword evidence="5" id="KW-0175">Coiled coil</keyword>
<reference evidence="8 9" key="1">
    <citation type="journal article" date="2015" name="Genome Announc.">
        <title>Complete Genome Sequence of Corynebacterium camporealensis DSM 44610, Isolated from the Milk of a Manchega Sheep with Subclinical Mastitis.</title>
        <authorList>
            <person name="Ruckert C."/>
            <person name="Albersmeier A."/>
            <person name="Winkler A."/>
            <person name="Tauch A."/>
        </authorList>
    </citation>
    <scope>NUCLEOTIDE SEQUENCE [LARGE SCALE GENOMIC DNA]</scope>
    <source>
        <strain evidence="8 9">DSM 44610</strain>
    </source>
</reference>
<feature type="domain" description="NlpC/P60" evidence="7">
    <location>
        <begin position="242"/>
        <end position="356"/>
    </location>
</feature>
<evidence type="ECO:0000256" key="5">
    <source>
        <dbReference type="SAM" id="Coils"/>
    </source>
</evidence>
<keyword evidence="3" id="KW-0378">Hydrolase</keyword>
<dbReference type="InterPro" id="IPR051794">
    <property type="entry name" value="PG_Endopeptidase_C40"/>
</dbReference>
<dbReference type="RefSeq" id="WP_046453460.1">
    <property type="nucleotide sequence ID" value="NZ_CP011311.1"/>
</dbReference>
<evidence type="ECO:0000256" key="4">
    <source>
        <dbReference type="ARBA" id="ARBA00022807"/>
    </source>
</evidence>
<keyword evidence="2" id="KW-0645">Protease</keyword>
<dbReference type="InterPro" id="IPR038765">
    <property type="entry name" value="Papain-like_cys_pep_sf"/>
</dbReference>
<feature type="coiled-coil region" evidence="5">
    <location>
        <begin position="54"/>
        <end position="98"/>
    </location>
</feature>
<keyword evidence="4" id="KW-0788">Thiol protease</keyword>
<keyword evidence="6" id="KW-0732">Signal</keyword>
<keyword evidence="9" id="KW-1185">Reference proteome</keyword>
<evidence type="ECO:0000256" key="6">
    <source>
        <dbReference type="SAM" id="SignalP"/>
    </source>
</evidence>
<dbReference type="PANTHER" id="PTHR47359:SF3">
    <property type="entry name" value="NLP_P60 DOMAIN-CONTAINING PROTEIN-RELATED"/>
    <property type="match status" value="1"/>
</dbReference>
<organism evidence="8 9">
    <name type="scientific">Corynebacterium camporealensis</name>
    <dbReference type="NCBI Taxonomy" id="161896"/>
    <lineage>
        <taxon>Bacteria</taxon>
        <taxon>Bacillati</taxon>
        <taxon>Actinomycetota</taxon>
        <taxon>Actinomycetes</taxon>
        <taxon>Mycobacteriales</taxon>
        <taxon>Corynebacteriaceae</taxon>
        <taxon>Corynebacterium</taxon>
    </lineage>
</organism>
<dbReference type="EMBL" id="CP011311">
    <property type="protein sequence ID" value="AKE39541.1"/>
    <property type="molecule type" value="Genomic_DNA"/>
</dbReference>
<dbReference type="OrthoDB" id="5177647at2"/>
<dbReference type="Proteomes" id="UP000033566">
    <property type="component" value="Chromosome"/>
</dbReference>
<protein>
    <submittedName>
        <fullName evidence="8">NlpC/P60 family protein</fullName>
    </submittedName>
</protein>
<dbReference type="InterPro" id="IPR000064">
    <property type="entry name" value="NLP_P60_dom"/>
</dbReference>
<feature type="signal peptide" evidence="6">
    <location>
        <begin position="1"/>
        <end position="38"/>
    </location>
</feature>
<dbReference type="PATRIC" id="fig|161896.4.peg.1554"/>
<name>A0A0F6TB23_9CORY</name>
<dbReference type="PANTHER" id="PTHR47359">
    <property type="entry name" value="PEPTIDOGLYCAN DL-ENDOPEPTIDASE CWLO"/>
    <property type="match status" value="1"/>
</dbReference>
<proteinExistence type="inferred from homology"/>